<evidence type="ECO:0000256" key="4">
    <source>
        <dbReference type="ARBA" id="ARBA00023163"/>
    </source>
</evidence>
<evidence type="ECO:0000256" key="1">
    <source>
        <dbReference type="ARBA" id="ARBA00022553"/>
    </source>
</evidence>
<keyword evidence="1 5" id="KW-0597">Phosphoprotein</keyword>
<gene>
    <name evidence="8" type="ORF">VQ03_25480</name>
</gene>
<dbReference type="InterPro" id="IPR016032">
    <property type="entry name" value="Sig_transdc_resp-reg_C-effctor"/>
</dbReference>
<keyword evidence="9" id="KW-1185">Reference proteome</keyword>
<evidence type="ECO:0000256" key="3">
    <source>
        <dbReference type="ARBA" id="ARBA00023125"/>
    </source>
</evidence>
<dbReference type="PROSITE" id="PS50110">
    <property type="entry name" value="RESPONSE_REGULATORY"/>
    <property type="match status" value="1"/>
</dbReference>
<dbReference type="Proteomes" id="UP000036449">
    <property type="component" value="Unassembled WGS sequence"/>
</dbReference>
<dbReference type="GO" id="GO:0003677">
    <property type="term" value="F:DNA binding"/>
    <property type="evidence" value="ECO:0007669"/>
    <property type="project" value="UniProtKB-KW"/>
</dbReference>
<evidence type="ECO:0000313" key="9">
    <source>
        <dbReference type="Proteomes" id="UP000036449"/>
    </source>
</evidence>
<dbReference type="InterPro" id="IPR058245">
    <property type="entry name" value="NreC/VraR/RcsB-like_REC"/>
</dbReference>
<dbReference type="SMART" id="SM00448">
    <property type="entry name" value="REC"/>
    <property type="match status" value="1"/>
</dbReference>
<dbReference type="InterPro" id="IPR011006">
    <property type="entry name" value="CheY-like_superfamily"/>
</dbReference>
<dbReference type="Pfam" id="PF00072">
    <property type="entry name" value="Response_reg"/>
    <property type="match status" value="1"/>
</dbReference>
<evidence type="ECO:0000256" key="2">
    <source>
        <dbReference type="ARBA" id="ARBA00023015"/>
    </source>
</evidence>
<evidence type="ECO:0000259" key="6">
    <source>
        <dbReference type="PROSITE" id="PS50043"/>
    </source>
</evidence>
<dbReference type="PANTHER" id="PTHR43214:SF41">
    <property type="entry name" value="NITRATE_NITRITE RESPONSE REGULATOR PROTEIN NARP"/>
    <property type="match status" value="1"/>
</dbReference>
<dbReference type="RefSeq" id="WP_048453697.1">
    <property type="nucleotide sequence ID" value="NZ_JBNNPJ010000148.1"/>
</dbReference>
<reference evidence="8 9" key="1">
    <citation type="submission" date="2015-03" db="EMBL/GenBank/DDBJ databases">
        <title>Genome sequencing of Methylobacterium tarhaniae DSM 25844.</title>
        <authorList>
            <person name="Chaudhry V."/>
            <person name="Patil P.B."/>
        </authorList>
    </citation>
    <scope>NUCLEOTIDE SEQUENCE [LARGE SCALE GENOMIC DNA]</scope>
    <source>
        <strain evidence="8 9">DSM 25844</strain>
    </source>
</reference>
<protein>
    <submittedName>
        <fullName evidence="8">LuxR family transcriptional regulator</fullName>
    </submittedName>
</protein>
<feature type="modified residue" description="4-aspartylphosphate" evidence="5">
    <location>
        <position position="64"/>
    </location>
</feature>
<organism evidence="8 9">
    <name type="scientific">Methylobacterium tarhaniae</name>
    <dbReference type="NCBI Taxonomy" id="1187852"/>
    <lineage>
        <taxon>Bacteria</taxon>
        <taxon>Pseudomonadati</taxon>
        <taxon>Pseudomonadota</taxon>
        <taxon>Alphaproteobacteria</taxon>
        <taxon>Hyphomicrobiales</taxon>
        <taxon>Methylobacteriaceae</taxon>
        <taxon>Methylobacterium</taxon>
    </lineage>
</organism>
<feature type="domain" description="Response regulatory" evidence="7">
    <location>
        <begin position="13"/>
        <end position="129"/>
    </location>
</feature>
<dbReference type="GO" id="GO:0006355">
    <property type="term" value="P:regulation of DNA-templated transcription"/>
    <property type="evidence" value="ECO:0007669"/>
    <property type="project" value="InterPro"/>
</dbReference>
<accession>A0A0J6SHR8</accession>
<dbReference type="PROSITE" id="PS50043">
    <property type="entry name" value="HTH_LUXR_2"/>
    <property type="match status" value="1"/>
</dbReference>
<dbReference type="InterPro" id="IPR000792">
    <property type="entry name" value="Tscrpt_reg_LuxR_C"/>
</dbReference>
<dbReference type="GO" id="GO:0000160">
    <property type="term" value="P:phosphorelay signal transduction system"/>
    <property type="evidence" value="ECO:0007669"/>
    <property type="project" value="InterPro"/>
</dbReference>
<keyword evidence="4" id="KW-0804">Transcription</keyword>
<dbReference type="AlphaFoldDB" id="A0A0J6SHR8"/>
<sequence>MNGSCTALPRVTRVLLADDHPLLLNGVTALLEACEGLQVVGQAGSGSQALRLIGQLKPDVAVLDIALPDLHGIAVAKQVAKDVPATRIVMLSAHEDRVYVQQALSAGARGYVLKRSASETLGQAVRAVRSGGVYLDPAIAAHLVTASLAEPASREVAQLDARTLTQREQEVIRLIALGFTTKEAAARLGITDKSVETYKARASDKLGVRSRAKIVQYGILQGWFGSAMS</sequence>
<dbReference type="Gene3D" id="3.40.50.2300">
    <property type="match status" value="1"/>
</dbReference>
<dbReference type="Pfam" id="PF00196">
    <property type="entry name" value="GerE"/>
    <property type="match status" value="1"/>
</dbReference>
<feature type="domain" description="HTH luxR-type" evidence="6">
    <location>
        <begin position="157"/>
        <end position="222"/>
    </location>
</feature>
<name>A0A0J6SHR8_9HYPH</name>
<dbReference type="SUPFAM" id="SSF46894">
    <property type="entry name" value="C-terminal effector domain of the bipartite response regulators"/>
    <property type="match status" value="1"/>
</dbReference>
<keyword evidence="3" id="KW-0238">DNA-binding</keyword>
<dbReference type="SUPFAM" id="SSF52172">
    <property type="entry name" value="CheY-like"/>
    <property type="match status" value="1"/>
</dbReference>
<dbReference type="InterPro" id="IPR039420">
    <property type="entry name" value="WalR-like"/>
</dbReference>
<evidence type="ECO:0000313" key="8">
    <source>
        <dbReference type="EMBL" id="KMO33199.1"/>
    </source>
</evidence>
<keyword evidence="2" id="KW-0805">Transcription regulation</keyword>
<dbReference type="PRINTS" id="PR00038">
    <property type="entry name" value="HTHLUXR"/>
</dbReference>
<dbReference type="CDD" id="cd17535">
    <property type="entry name" value="REC_NarL-like"/>
    <property type="match status" value="1"/>
</dbReference>
<dbReference type="OrthoDB" id="9814495at2"/>
<comment type="caution">
    <text evidence="8">The sequence shown here is derived from an EMBL/GenBank/DDBJ whole genome shotgun (WGS) entry which is preliminary data.</text>
</comment>
<dbReference type="PATRIC" id="fig|1187852.3.peg.2883"/>
<dbReference type="PANTHER" id="PTHR43214">
    <property type="entry name" value="TWO-COMPONENT RESPONSE REGULATOR"/>
    <property type="match status" value="1"/>
</dbReference>
<evidence type="ECO:0000259" key="7">
    <source>
        <dbReference type="PROSITE" id="PS50110"/>
    </source>
</evidence>
<dbReference type="InterPro" id="IPR001789">
    <property type="entry name" value="Sig_transdc_resp-reg_receiver"/>
</dbReference>
<proteinExistence type="predicted"/>
<dbReference type="CDD" id="cd06170">
    <property type="entry name" value="LuxR_C_like"/>
    <property type="match status" value="1"/>
</dbReference>
<dbReference type="SMART" id="SM00421">
    <property type="entry name" value="HTH_LUXR"/>
    <property type="match status" value="1"/>
</dbReference>
<dbReference type="EMBL" id="LABZ01000205">
    <property type="protein sequence ID" value="KMO33199.1"/>
    <property type="molecule type" value="Genomic_DNA"/>
</dbReference>
<evidence type="ECO:0000256" key="5">
    <source>
        <dbReference type="PROSITE-ProRule" id="PRU00169"/>
    </source>
</evidence>